<dbReference type="AlphaFoldDB" id="A0A165TT46"/>
<feature type="compositionally biased region" description="Low complexity" evidence="1">
    <location>
        <begin position="24"/>
        <end position="50"/>
    </location>
</feature>
<accession>A0A165TT46</accession>
<dbReference type="Proteomes" id="UP000076727">
    <property type="component" value="Unassembled WGS sequence"/>
</dbReference>
<organism evidence="2 3">
    <name type="scientific">Daedalea quercina L-15889</name>
    <dbReference type="NCBI Taxonomy" id="1314783"/>
    <lineage>
        <taxon>Eukaryota</taxon>
        <taxon>Fungi</taxon>
        <taxon>Dikarya</taxon>
        <taxon>Basidiomycota</taxon>
        <taxon>Agaricomycotina</taxon>
        <taxon>Agaricomycetes</taxon>
        <taxon>Polyporales</taxon>
        <taxon>Fomitopsis</taxon>
    </lineage>
</organism>
<proteinExistence type="predicted"/>
<sequence length="318" mass="34345">MSATTSTPPITISHTRDSFLELASPGGPSSPTPSSSSSSSSASALSPTLSDFALPPSDPWRTAAAETAAGIHYTLEAYPAPGQTNFGPPLRSAPLAVSAGARVVLLEDAAAVDGLALHVRARVVETGEVGTLPAWNLEGALERLARLNMEFNEAATCPAERRQLSRKGQSARDAFHSQDDSSPPSYSYLHAPLAHQHDRCVPFSTRTYGVRPNAAFDEDDDPFGLVDDGDGAVGAYGIRRKLGERRKSVVFVEVRPKVFRYPSQALVEAYFGEATEEEANIEGGEGEEGDRREGDEEWWWEGWEEQKDGSEDVFMDCE</sequence>
<keyword evidence="3" id="KW-1185">Reference proteome</keyword>
<feature type="compositionally biased region" description="Acidic residues" evidence="1">
    <location>
        <begin position="276"/>
        <end position="288"/>
    </location>
</feature>
<name>A0A165TT46_9APHY</name>
<feature type="compositionally biased region" description="Low complexity" evidence="1">
    <location>
        <begin position="1"/>
        <end position="13"/>
    </location>
</feature>
<feature type="region of interest" description="Disordered" evidence="1">
    <location>
        <begin position="276"/>
        <end position="296"/>
    </location>
</feature>
<dbReference type="EMBL" id="KV429035">
    <property type="protein sequence ID" value="KZT73908.1"/>
    <property type="molecule type" value="Genomic_DNA"/>
</dbReference>
<feature type="region of interest" description="Disordered" evidence="1">
    <location>
        <begin position="1"/>
        <end position="50"/>
    </location>
</feature>
<evidence type="ECO:0000313" key="3">
    <source>
        <dbReference type="Proteomes" id="UP000076727"/>
    </source>
</evidence>
<feature type="region of interest" description="Disordered" evidence="1">
    <location>
        <begin position="158"/>
        <end position="184"/>
    </location>
</feature>
<evidence type="ECO:0000313" key="2">
    <source>
        <dbReference type="EMBL" id="KZT73908.1"/>
    </source>
</evidence>
<gene>
    <name evidence="2" type="ORF">DAEQUDRAFT_761852</name>
</gene>
<protein>
    <submittedName>
        <fullName evidence="2">Uncharacterized protein</fullName>
    </submittedName>
</protein>
<reference evidence="2 3" key="1">
    <citation type="journal article" date="2016" name="Mol. Biol. Evol.">
        <title>Comparative Genomics of Early-Diverging Mushroom-Forming Fungi Provides Insights into the Origins of Lignocellulose Decay Capabilities.</title>
        <authorList>
            <person name="Nagy L.G."/>
            <person name="Riley R."/>
            <person name="Tritt A."/>
            <person name="Adam C."/>
            <person name="Daum C."/>
            <person name="Floudas D."/>
            <person name="Sun H."/>
            <person name="Yadav J.S."/>
            <person name="Pangilinan J."/>
            <person name="Larsson K.H."/>
            <person name="Matsuura K."/>
            <person name="Barry K."/>
            <person name="Labutti K."/>
            <person name="Kuo R."/>
            <person name="Ohm R.A."/>
            <person name="Bhattacharya S.S."/>
            <person name="Shirouzu T."/>
            <person name="Yoshinaga Y."/>
            <person name="Martin F.M."/>
            <person name="Grigoriev I.V."/>
            <person name="Hibbett D.S."/>
        </authorList>
    </citation>
    <scope>NUCLEOTIDE SEQUENCE [LARGE SCALE GENOMIC DNA]</scope>
    <source>
        <strain evidence="2 3">L-15889</strain>
    </source>
</reference>
<dbReference type="OrthoDB" id="196165at2759"/>
<evidence type="ECO:0000256" key="1">
    <source>
        <dbReference type="SAM" id="MobiDB-lite"/>
    </source>
</evidence>